<evidence type="ECO:0000313" key="2">
    <source>
        <dbReference type="WBParaSite" id="ACAC_0000064501-mRNA-1"/>
    </source>
</evidence>
<evidence type="ECO:0000313" key="1">
    <source>
        <dbReference type="Proteomes" id="UP000035642"/>
    </source>
</evidence>
<reference evidence="1" key="1">
    <citation type="submission" date="2012-09" db="EMBL/GenBank/DDBJ databases">
        <authorList>
            <person name="Martin A.A."/>
        </authorList>
    </citation>
    <scope>NUCLEOTIDE SEQUENCE</scope>
</reference>
<dbReference type="AlphaFoldDB" id="A0A158P667"/>
<sequence>MIRYDVIGLAKTRRHRPFNAVYDTGEEMFLGTCDIRGVGGVGVIINTSLSMNIDSFEQLTTRIGRLRLKRCGSTPALTIFVVYAPTSNYDKEEVEAFYMELERFYREDHTFFKVIHSSLEISMPGLDNEESKRPRLVLNRVNRTLDEVQPLPVKIREHLRVYGVYAAVFMLENNISISGLNRTAIRWP</sequence>
<dbReference type="WBParaSite" id="ACAC_0000064501-mRNA-1">
    <property type="protein sequence ID" value="ACAC_0000064501-mRNA-1"/>
    <property type="gene ID" value="ACAC_0000064501"/>
</dbReference>
<proteinExistence type="predicted"/>
<reference evidence="2" key="2">
    <citation type="submission" date="2016-04" db="UniProtKB">
        <authorList>
            <consortium name="WormBaseParasite"/>
        </authorList>
    </citation>
    <scope>IDENTIFICATION</scope>
</reference>
<keyword evidence="1" id="KW-1185">Reference proteome</keyword>
<protein>
    <submittedName>
        <fullName evidence="2">Uncharacterized protein</fullName>
    </submittedName>
</protein>
<organism evidence="1 2">
    <name type="scientific">Angiostrongylus cantonensis</name>
    <name type="common">Rat lungworm</name>
    <dbReference type="NCBI Taxonomy" id="6313"/>
    <lineage>
        <taxon>Eukaryota</taxon>
        <taxon>Metazoa</taxon>
        <taxon>Ecdysozoa</taxon>
        <taxon>Nematoda</taxon>
        <taxon>Chromadorea</taxon>
        <taxon>Rhabditida</taxon>
        <taxon>Rhabditina</taxon>
        <taxon>Rhabditomorpha</taxon>
        <taxon>Strongyloidea</taxon>
        <taxon>Metastrongylidae</taxon>
        <taxon>Angiostrongylus</taxon>
    </lineage>
</organism>
<name>A0A158P667_ANGCA</name>
<accession>A0A158P667</accession>
<dbReference type="Proteomes" id="UP000035642">
    <property type="component" value="Unassembled WGS sequence"/>
</dbReference>